<dbReference type="GO" id="GO:0016746">
    <property type="term" value="F:acyltransferase activity"/>
    <property type="evidence" value="ECO:0007669"/>
    <property type="project" value="InterPro"/>
</dbReference>
<dbReference type="RefSeq" id="WP_092929539.1">
    <property type="nucleotide sequence ID" value="NZ_FOMZ01000017.1"/>
</dbReference>
<accession>A0A1I2BW21</accession>
<feature type="domain" description="Lsr2 DNA-binding" evidence="4">
    <location>
        <begin position="85"/>
        <end position="121"/>
    </location>
</feature>
<dbReference type="Gene3D" id="3.30.60.230">
    <property type="entry name" value="Lsr2, dimerization domain"/>
    <property type="match status" value="1"/>
</dbReference>
<protein>
    <submittedName>
        <fullName evidence="5">Lsr2 protein</fullName>
    </submittedName>
</protein>
<proteinExistence type="predicted"/>
<dbReference type="InterPro" id="IPR055370">
    <property type="entry name" value="Lsr2_DNA-bd"/>
</dbReference>
<feature type="compositionally biased region" description="Basic and acidic residues" evidence="2">
    <location>
        <begin position="84"/>
        <end position="97"/>
    </location>
</feature>
<name>A0A1I2BW21_9ACTN</name>
<dbReference type="InterPro" id="IPR036625">
    <property type="entry name" value="E3-bd_dom_sf"/>
</dbReference>
<keyword evidence="1" id="KW-0238">DNA-binding</keyword>
<organism evidence="5 6">
    <name type="scientific">Actinopolyspora alba</name>
    <dbReference type="NCBI Taxonomy" id="673379"/>
    <lineage>
        <taxon>Bacteria</taxon>
        <taxon>Bacillati</taxon>
        <taxon>Actinomycetota</taxon>
        <taxon>Actinomycetes</taxon>
        <taxon>Actinopolysporales</taxon>
        <taxon>Actinopolysporaceae</taxon>
        <taxon>Actinopolyspora</taxon>
        <taxon>Actinopolyspora alba group</taxon>
    </lineage>
</organism>
<dbReference type="GO" id="GO:0003677">
    <property type="term" value="F:DNA binding"/>
    <property type="evidence" value="ECO:0007669"/>
    <property type="project" value="UniProtKB-KW"/>
</dbReference>
<feature type="domain" description="Lsr2 dimerization" evidence="3">
    <location>
        <begin position="1"/>
        <end position="58"/>
    </location>
</feature>
<dbReference type="EMBL" id="FOMZ01000017">
    <property type="protein sequence ID" value="SFE59613.1"/>
    <property type="molecule type" value="Genomic_DNA"/>
</dbReference>
<evidence type="ECO:0000256" key="1">
    <source>
        <dbReference type="ARBA" id="ARBA00023125"/>
    </source>
</evidence>
<feature type="region of interest" description="Disordered" evidence="2">
    <location>
        <begin position="54"/>
        <end position="122"/>
    </location>
</feature>
<dbReference type="InterPro" id="IPR042261">
    <property type="entry name" value="Lsr2-like_dimerization"/>
</dbReference>
<evidence type="ECO:0000256" key="2">
    <source>
        <dbReference type="SAM" id="MobiDB-lite"/>
    </source>
</evidence>
<dbReference type="InterPro" id="IPR024412">
    <property type="entry name" value="Lsr2_dim_dom"/>
</dbReference>
<dbReference type="Pfam" id="PF23359">
    <property type="entry name" value="Lsr2_DNA-bd"/>
    <property type="match status" value="1"/>
</dbReference>
<evidence type="ECO:0000259" key="4">
    <source>
        <dbReference type="Pfam" id="PF23359"/>
    </source>
</evidence>
<keyword evidence="6" id="KW-1185">Reference proteome</keyword>
<evidence type="ECO:0000313" key="6">
    <source>
        <dbReference type="Proteomes" id="UP000198716"/>
    </source>
</evidence>
<dbReference type="Proteomes" id="UP000198716">
    <property type="component" value="Unassembled WGS sequence"/>
</dbReference>
<evidence type="ECO:0000313" key="5">
    <source>
        <dbReference type="EMBL" id="SFE59613.1"/>
    </source>
</evidence>
<sequence>MAQKVTVQLVDDVDGSEAESTVEFALDGVNYTIDLSSENAAELRDALAPYLSSARRVGGRKRSGKANKAGKTRQSNSGSQAPKAADRERNQAIREWARQQGMQVSDRGRIPAEIVEAYDKAQ</sequence>
<dbReference type="Pfam" id="PF11774">
    <property type="entry name" value="Lsr2"/>
    <property type="match status" value="1"/>
</dbReference>
<reference evidence="6" key="1">
    <citation type="submission" date="2016-10" db="EMBL/GenBank/DDBJ databases">
        <authorList>
            <person name="Varghese N."/>
            <person name="Submissions S."/>
        </authorList>
    </citation>
    <scope>NUCLEOTIDE SEQUENCE [LARGE SCALE GENOMIC DNA]</scope>
    <source>
        <strain evidence="6">DSM 45004</strain>
    </source>
</reference>
<gene>
    <name evidence="5" type="ORF">SAMN04487819_117111</name>
</gene>
<feature type="compositionally biased region" description="Basic residues" evidence="2">
    <location>
        <begin position="57"/>
        <end position="71"/>
    </location>
</feature>
<dbReference type="Gene3D" id="4.10.320.10">
    <property type="entry name" value="E3-binding domain"/>
    <property type="match status" value="1"/>
</dbReference>
<evidence type="ECO:0000259" key="3">
    <source>
        <dbReference type="Pfam" id="PF11774"/>
    </source>
</evidence>
<dbReference type="AlphaFoldDB" id="A0A1I2BW21"/>